<dbReference type="InterPro" id="IPR046867">
    <property type="entry name" value="AldOxase/xan_DH_MoCoBD2"/>
</dbReference>
<protein>
    <submittedName>
        <fullName evidence="3">Isoquinoline 1-oxidoreductase, beta subunit</fullName>
    </submittedName>
</protein>
<dbReference type="GO" id="GO:0016491">
    <property type="term" value="F:oxidoreductase activity"/>
    <property type="evidence" value="ECO:0007669"/>
    <property type="project" value="InterPro"/>
</dbReference>
<evidence type="ECO:0000259" key="2">
    <source>
        <dbReference type="SMART" id="SM01008"/>
    </source>
</evidence>
<reference evidence="4" key="1">
    <citation type="submission" date="2016-10" db="EMBL/GenBank/DDBJ databases">
        <authorList>
            <person name="Varghese N."/>
            <person name="Submissions S."/>
        </authorList>
    </citation>
    <scope>NUCLEOTIDE SEQUENCE [LARGE SCALE GENOMIC DNA]</scope>
    <source>
        <strain evidence="4">DSM 15282</strain>
    </source>
</reference>
<name>A0A1I5J5W7_9BACT</name>
<proteinExistence type="predicted"/>
<feature type="domain" description="Aldehyde oxidase/xanthine dehydrogenase a/b hammerhead" evidence="2">
    <location>
        <begin position="210"/>
        <end position="305"/>
    </location>
</feature>
<feature type="transmembrane region" description="Helical" evidence="1">
    <location>
        <begin position="12"/>
        <end position="32"/>
    </location>
</feature>
<dbReference type="Pfam" id="PF02738">
    <property type="entry name" value="MoCoBD_1"/>
    <property type="match status" value="1"/>
</dbReference>
<dbReference type="Gene3D" id="3.30.365.10">
    <property type="entry name" value="Aldehyde oxidase/xanthine dehydrogenase, molybdopterin binding domain"/>
    <property type="match status" value="4"/>
</dbReference>
<keyword evidence="1" id="KW-0812">Transmembrane</keyword>
<dbReference type="Gene3D" id="3.90.1170.50">
    <property type="entry name" value="Aldehyde oxidase/xanthine dehydrogenase, a/b hammerhead"/>
    <property type="match status" value="1"/>
</dbReference>
<dbReference type="PANTHER" id="PTHR47495">
    <property type="entry name" value="ALDEHYDE DEHYDROGENASE"/>
    <property type="match status" value="1"/>
</dbReference>
<organism evidence="3 4">
    <name type="scientific">Algoriphagus ornithinivorans</name>
    <dbReference type="NCBI Taxonomy" id="226506"/>
    <lineage>
        <taxon>Bacteria</taxon>
        <taxon>Pseudomonadati</taxon>
        <taxon>Bacteroidota</taxon>
        <taxon>Cytophagia</taxon>
        <taxon>Cytophagales</taxon>
        <taxon>Cyclobacteriaceae</taxon>
        <taxon>Algoriphagus</taxon>
    </lineage>
</organism>
<dbReference type="SUPFAM" id="SSF56003">
    <property type="entry name" value="Molybdenum cofactor-binding domain"/>
    <property type="match status" value="2"/>
</dbReference>
<keyword evidence="4" id="KW-1185">Reference proteome</keyword>
<keyword evidence="1" id="KW-0472">Membrane</keyword>
<evidence type="ECO:0000256" key="1">
    <source>
        <dbReference type="SAM" id="Phobius"/>
    </source>
</evidence>
<dbReference type="EMBL" id="FOVW01000011">
    <property type="protein sequence ID" value="SFO67781.1"/>
    <property type="molecule type" value="Genomic_DNA"/>
</dbReference>
<dbReference type="InterPro" id="IPR019546">
    <property type="entry name" value="TAT_signal_bac_arc"/>
</dbReference>
<dbReference type="Proteomes" id="UP000199564">
    <property type="component" value="Unassembled WGS sequence"/>
</dbReference>
<dbReference type="InterPro" id="IPR008274">
    <property type="entry name" value="AldOxase/xan_DH_MoCoBD1"/>
</dbReference>
<accession>A0A1I5J5W7</accession>
<dbReference type="InterPro" id="IPR000674">
    <property type="entry name" value="Ald_Oxase/Xan_DH_a/b"/>
</dbReference>
<evidence type="ECO:0000313" key="3">
    <source>
        <dbReference type="EMBL" id="SFO67781.1"/>
    </source>
</evidence>
<sequence length="753" mass="83014">MTIVNTKLNRRSFLKVSALAGGGMVLSFSWLAGCKPTSKEMLEMPKEWFELNNFIKIGENGAVTLYSPNPEFGSNVKTSMPMILAEELDTDWKNVFVEQADFYPERFDRQFTGGSQGIRQGWTPLRTAGATARAMLVAAAAQTWNVSASEITTAAGQIEHKSSGKKAHYGELASLAATMEVPEEVQLKEIKDFKIIGNSKKNVDGVKILTGKPLFSLDHKVEGMKYAAIVHPPAFGMKLKSFDKNSVSGMPGIMDVFSVSLFNDDYNRNFFDTTTFPEIIAIVGNSTWEVMQAKKNLKVEWEKAQESTFPMAGRGGATITATVPAGLENTSSHKERMAEFTAKPGNILRKDGDPEGEFKKAAKIIERTYTAPFLAHNTMEPMNCFADVKGDKAVIYGPTQAPEFIMGTLVQALDIPKENIQINLSRMGGGFGRRAYSHHMVEAALISQKVQAPVKMVYTREDDMTSGVYRPTYTATYRAALDENNNLTALHVKAGGIPETPIHPNRFPAGALDNYLAEGWDIPSNITIGAFRAPRSNFIAGAEQSFLDELAEEMGKDPIDFRLELLKRAETNPVGKNNDYDAKRYAGVLELVKEKSNWNSPKDNVHRGVSAYFCHNSYVAEVVDTVIKDNKPVVENVYAAVDCGIVVNPDAAANMGEGAIVDGIGNAFFGELAFENGVPSKSNFDKYRMIRQKESPKKIEVHFVQNNEDPTGLGEPLFPPVFAALANSLYKATGKRYYEQPFAPQLEMQNLKM</sequence>
<dbReference type="NCBIfam" id="TIGR01409">
    <property type="entry name" value="TAT_signal_seq"/>
    <property type="match status" value="1"/>
</dbReference>
<dbReference type="InterPro" id="IPR006311">
    <property type="entry name" value="TAT_signal"/>
</dbReference>
<dbReference type="InterPro" id="IPR052516">
    <property type="entry name" value="N-heterocyclic_Hydroxylase"/>
</dbReference>
<evidence type="ECO:0000313" key="4">
    <source>
        <dbReference type="Proteomes" id="UP000199564"/>
    </source>
</evidence>
<dbReference type="InterPro" id="IPR037165">
    <property type="entry name" value="AldOxase/xan_DH_Mopterin-bd_sf"/>
</dbReference>
<gene>
    <name evidence="3" type="ORF">SAMN04488519_11175</name>
</gene>
<dbReference type="SMART" id="SM01008">
    <property type="entry name" value="Ald_Xan_dh_C"/>
    <property type="match status" value="1"/>
</dbReference>
<dbReference type="PROSITE" id="PS51318">
    <property type="entry name" value="TAT"/>
    <property type="match status" value="1"/>
</dbReference>
<dbReference type="Pfam" id="PF20256">
    <property type="entry name" value="MoCoBD_2"/>
    <property type="match status" value="2"/>
</dbReference>
<dbReference type="STRING" id="226506.SAMN04488519_11175"/>
<dbReference type="PROSITE" id="PS51257">
    <property type="entry name" value="PROKAR_LIPOPROTEIN"/>
    <property type="match status" value="1"/>
</dbReference>
<dbReference type="InterPro" id="IPR012368">
    <property type="entry name" value="OxRdtase_Mopterin-bd_su_IorB"/>
</dbReference>
<dbReference type="PIRSF" id="PIRSF036389">
    <property type="entry name" value="IOR_B"/>
    <property type="match status" value="1"/>
</dbReference>
<dbReference type="PANTHER" id="PTHR47495:SF3">
    <property type="entry name" value="BLR6219 PROTEIN"/>
    <property type="match status" value="1"/>
</dbReference>
<dbReference type="RefSeq" id="WP_091655330.1">
    <property type="nucleotide sequence ID" value="NZ_FOVW01000011.1"/>
</dbReference>
<dbReference type="AlphaFoldDB" id="A0A1I5J5W7"/>
<keyword evidence="1" id="KW-1133">Transmembrane helix</keyword>